<proteinExistence type="predicted"/>
<evidence type="ECO:0000313" key="3">
    <source>
        <dbReference type="Proteomes" id="UP000316330"/>
    </source>
</evidence>
<keyword evidence="1" id="KW-0472">Membrane</keyword>
<keyword evidence="1" id="KW-0812">Transmembrane</keyword>
<feature type="transmembrane region" description="Helical" evidence="1">
    <location>
        <begin position="114"/>
        <end position="137"/>
    </location>
</feature>
<evidence type="ECO:0000313" key="2">
    <source>
        <dbReference type="EMBL" id="TVX99911.1"/>
    </source>
</evidence>
<evidence type="ECO:0000256" key="1">
    <source>
        <dbReference type="SAM" id="Phobius"/>
    </source>
</evidence>
<dbReference type="RefSeq" id="WP_144702377.1">
    <property type="nucleotide sequence ID" value="NZ_VNJJ01000006.1"/>
</dbReference>
<dbReference type="AlphaFoldDB" id="A0A559JJ55"/>
<dbReference type="EMBL" id="VNJJ01000006">
    <property type="protein sequence ID" value="TVX99911.1"/>
    <property type="molecule type" value="Genomic_DNA"/>
</dbReference>
<feature type="transmembrane region" description="Helical" evidence="1">
    <location>
        <begin position="83"/>
        <end position="108"/>
    </location>
</feature>
<gene>
    <name evidence="2" type="ORF">FPZ45_13380</name>
</gene>
<feature type="transmembrane region" description="Helical" evidence="1">
    <location>
        <begin position="20"/>
        <end position="39"/>
    </location>
</feature>
<accession>A0A559JJ55</accession>
<name>A0A559JJ55_9BACL</name>
<comment type="caution">
    <text evidence="2">The sequence shown here is derived from an EMBL/GenBank/DDBJ whole genome shotgun (WGS) entry which is preliminary data.</text>
</comment>
<dbReference type="Proteomes" id="UP000316330">
    <property type="component" value="Unassembled WGS sequence"/>
</dbReference>
<organism evidence="2 3">
    <name type="scientific">Cohnella terricola</name>
    <dbReference type="NCBI Taxonomy" id="1289167"/>
    <lineage>
        <taxon>Bacteria</taxon>
        <taxon>Bacillati</taxon>
        <taxon>Bacillota</taxon>
        <taxon>Bacilli</taxon>
        <taxon>Bacillales</taxon>
        <taxon>Paenibacillaceae</taxon>
        <taxon>Cohnella</taxon>
    </lineage>
</organism>
<dbReference type="OrthoDB" id="2679599at2"/>
<keyword evidence="1" id="KW-1133">Transmembrane helix</keyword>
<sequence length="148" mass="16470">MGMETELAKDGGSQRGFVRIVTFLYAAVLIVTLAVVLLFELPYDRISHTWITLTSLFFGETFLYGIALHYLTNSPRSRRLIPAYIAMGTISGVYLIVAIAFILIFSWALDVSAYTYGLLQFIVLGLAAIVMGLMALYMKNLELQEKGT</sequence>
<protein>
    <submittedName>
        <fullName evidence="2">Uncharacterized protein</fullName>
    </submittedName>
</protein>
<keyword evidence="3" id="KW-1185">Reference proteome</keyword>
<reference evidence="2 3" key="1">
    <citation type="submission" date="2019-07" db="EMBL/GenBank/DDBJ databases">
        <authorList>
            <person name="Kim J."/>
        </authorList>
    </citation>
    <scope>NUCLEOTIDE SEQUENCE [LARGE SCALE GENOMIC DNA]</scope>
    <source>
        <strain evidence="2 3">G13</strain>
    </source>
</reference>
<feature type="transmembrane region" description="Helical" evidence="1">
    <location>
        <begin position="51"/>
        <end position="71"/>
    </location>
</feature>